<feature type="non-terminal residue" evidence="1">
    <location>
        <position position="1"/>
    </location>
</feature>
<evidence type="ECO:0000313" key="2">
    <source>
        <dbReference type="Proteomes" id="UP000001449"/>
    </source>
</evidence>
<dbReference type="OMA" id="DMGIMHL"/>
<dbReference type="Pfam" id="PF13516">
    <property type="entry name" value="LRR_6"/>
    <property type="match status" value="4"/>
</dbReference>
<reference evidence="1 2" key="2">
    <citation type="journal article" date="2008" name="Nature">
        <title>The Phaeodactylum genome reveals the evolutionary history of diatom genomes.</title>
        <authorList>
            <person name="Bowler C."/>
            <person name="Allen A.E."/>
            <person name="Badger J.H."/>
            <person name="Grimwood J."/>
            <person name="Jabbari K."/>
            <person name="Kuo A."/>
            <person name="Maheswari U."/>
            <person name="Martens C."/>
            <person name="Maumus F."/>
            <person name="Otillar R.P."/>
            <person name="Rayko E."/>
            <person name="Salamov A."/>
            <person name="Vandepoele K."/>
            <person name="Beszteri B."/>
            <person name="Gruber A."/>
            <person name="Heijde M."/>
            <person name="Katinka M."/>
            <person name="Mock T."/>
            <person name="Valentin K."/>
            <person name="Verret F."/>
            <person name="Berges J.A."/>
            <person name="Brownlee C."/>
            <person name="Cadoret J.P."/>
            <person name="Chiovitti A."/>
            <person name="Choi C.J."/>
            <person name="Coesel S."/>
            <person name="De Martino A."/>
            <person name="Detter J.C."/>
            <person name="Durkin C."/>
            <person name="Falciatore A."/>
            <person name="Fournet J."/>
            <person name="Haruta M."/>
            <person name="Huysman M.J."/>
            <person name="Jenkins B.D."/>
            <person name="Jiroutova K."/>
            <person name="Jorgensen R.E."/>
            <person name="Joubert Y."/>
            <person name="Kaplan A."/>
            <person name="Kroger N."/>
            <person name="Kroth P.G."/>
            <person name="La Roche J."/>
            <person name="Lindquist E."/>
            <person name="Lommer M."/>
            <person name="Martin-Jezequel V."/>
            <person name="Lopez P.J."/>
            <person name="Lucas S."/>
            <person name="Mangogna M."/>
            <person name="McGinnis K."/>
            <person name="Medlin L.K."/>
            <person name="Montsant A."/>
            <person name="Oudot-Le Secq M.P."/>
            <person name="Napoli C."/>
            <person name="Obornik M."/>
            <person name="Parker M.S."/>
            <person name="Petit J.L."/>
            <person name="Porcel B.M."/>
            <person name="Poulsen N."/>
            <person name="Robison M."/>
            <person name="Rychlewski L."/>
            <person name="Rynearson T.A."/>
            <person name="Schmutz J."/>
            <person name="Shapiro H."/>
            <person name="Siaut M."/>
            <person name="Stanley M."/>
            <person name="Sussman M.R."/>
            <person name="Taylor A.R."/>
            <person name="Vardi A."/>
            <person name="von Dassow P."/>
            <person name="Vyverman W."/>
            <person name="Willis A."/>
            <person name="Wyrwicz L.S."/>
            <person name="Rokhsar D.S."/>
            <person name="Weissenbach J."/>
            <person name="Armbrust E.V."/>
            <person name="Green B.R."/>
            <person name="Van de Peer Y."/>
            <person name="Grigoriev I.V."/>
        </authorList>
    </citation>
    <scope>NUCLEOTIDE SEQUENCE [LARGE SCALE GENOMIC DNA]</scope>
    <source>
        <strain evidence="1 2">CCMP1335</strain>
    </source>
</reference>
<dbReference type="GeneID" id="7449370"/>
<dbReference type="AlphaFoldDB" id="B8CA01"/>
<dbReference type="PANTHER" id="PTHR13318:SF190">
    <property type="entry name" value="PARTNER OF PAIRED, ISOFORM B"/>
    <property type="match status" value="1"/>
</dbReference>
<dbReference type="Pfam" id="PF13855">
    <property type="entry name" value="LRR_8"/>
    <property type="match status" value="1"/>
</dbReference>
<reference evidence="1 2" key="1">
    <citation type="journal article" date="2004" name="Science">
        <title>The genome of the diatom Thalassiosira pseudonana: ecology, evolution, and metabolism.</title>
        <authorList>
            <person name="Armbrust E.V."/>
            <person name="Berges J.A."/>
            <person name="Bowler C."/>
            <person name="Green B.R."/>
            <person name="Martinez D."/>
            <person name="Putnam N.H."/>
            <person name="Zhou S."/>
            <person name="Allen A.E."/>
            <person name="Apt K.E."/>
            <person name="Bechner M."/>
            <person name="Brzezinski M.A."/>
            <person name="Chaal B.K."/>
            <person name="Chiovitti A."/>
            <person name="Davis A.K."/>
            <person name="Demarest M.S."/>
            <person name="Detter J.C."/>
            <person name="Glavina T."/>
            <person name="Goodstein D."/>
            <person name="Hadi M.Z."/>
            <person name="Hellsten U."/>
            <person name="Hildebrand M."/>
            <person name="Jenkins B.D."/>
            <person name="Jurka J."/>
            <person name="Kapitonov V.V."/>
            <person name="Kroger N."/>
            <person name="Lau W.W."/>
            <person name="Lane T.W."/>
            <person name="Larimer F.W."/>
            <person name="Lippmeier J.C."/>
            <person name="Lucas S."/>
            <person name="Medina M."/>
            <person name="Montsant A."/>
            <person name="Obornik M."/>
            <person name="Parker M.S."/>
            <person name="Palenik B."/>
            <person name="Pazour G.J."/>
            <person name="Richardson P.M."/>
            <person name="Rynearson T.A."/>
            <person name="Saito M.A."/>
            <person name="Schwartz D.C."/>
            <person name="Thamatrakoln K."/>
            <person name="Valentin K."/>
            <person name="Vardi A."/>
            <person name="Wilkerson F.P."/>
            <person name="Rokhsar D.S."/>
        </authorList>
    </citation>
    <scope>NUCLEOTIDE SEQUENCE [LARGE SCALE GENOMIC DNA]</scope>
    <source>
        <strain evidence="1 2">CCMP1335</strain>
    </source>
</reference>
<dbReference type="eggNOG" id="KOG1947">
    <property type="taxonomic scope" value="Eukaryota"/>
</dbReference>
<dbReference type="PANTHER" id="PTHR13318">
    <property type="entry name" value="PARTNER OF PAIRED, ISOFORM B-RELATED"/>
    <property type="match status" value="1"/>
</dbReference>
<organism evidence="1 2">
    <name type="scientific">Thalassiosira pseudonana</name>
    <name type="common">Marine diatom</name>
    <name type="synonym">Cyclotella nana</name>
    <dbReference type="NCBI Taxonomy" id="35128"/>
    <lineage>
        <taxon>Eukaryota</taxon>
        <taxon>Sar</taxon>
        <taxon>Stramenopiles</taxon>
        <taxon>Ochrophyta</taxon>
        <taxon>Bacillariophyta</taxon>
        <taxon>Coscinodiscophyceae</taxon>
        <taxon>Thalassiosirophycidae</taxon>
        <taxon>Thalassiosirales</taxon>
        <taxon>Thalassiosiraceae</taxon>
        <taxon>Thalassiosira</taxon>
    </lineage>
</organism>
<accession>B8CA01</accession>
<dbReference type="HOGENOM" id="CLU_016072_6_2_1"/>
<dbReference type="EMBL" id="CM000647">
    <property type="protein sequence ID" value="EED89417.1"/>
    <property type="molecule type" value="Genomic_DNA"/>
</dbReference>
<dbReference type="Gene3D" id="3.80.10.10">
    <property type="entry name" value="Ribonuclease Inhibitor"/>
    <property type="match status" value="4"/>
</dbReference>
<dbReference type="PaxDb" id="35128-Thaps16210"/>
<evidence type="ECO:0000313" key="1">
    <source>
        <dbReference type="EMBL" id="EED89417.1"/>
    </source>
</evidence>
<dbReference type="SMART" id="SM00367">
    <property type="entry name" value="LRR_CC"/>
    <property type="match status" value="7"/>
</dbReference>
<protein>
    <submittedName>
        <fullName evidence="1">Uncharacterized protein</fullName>
    </submittedName>
</protein>
<dbReference type="InParanoid" id="B8CA01"/>
<sequence length="301" mass="32681">LRTLSLANCRRLTDEAVVNVSHLSTSLVAVNLGGCRCLTDRSLEALGGLLGLTKLDLSQVCLRSSWQGKINNLKSLELCYSGVQDNHLAHFRSLPMLEELNLDSCHLGDWSIAHLADNNVIPNITSLDLADADISDFGLSKIAQFKQMKRLSLFYCNVTSAGLRHLSSMTKLEVLNLDSREIGDEGLKHLRDLPLQSLDVFSGRVTDLGYGCIRLIKTLQSLELCGGGVGDIGCTHLATIPNLTSLNLSQNERITNRGAASLAALSNLKALNLSNTAVTPDALRYFSDLSKLKSLALYGCR</sequence>
<dbReference type="KEGG" id="tps:THAPSDRAFT_16210"/>
<name>B8CA01_THAPS</name>
<dbReference type="InterPro" id="IPR006553">
    <property type="entry name" value="Leu-rich_rpt_Cys-con_subtyp"/>
</dbReference>
<dbReference type="InterPro" id="IPR001611">
    <property type="entry name" value="Leu-rich_rpt"/>
</dbReference>
<dbReference type="STRING" id="35128.B8CA01"/>
<proteinExistence type="predicted"/>
<keyword evidence="2" id="KW-1185">Reference proteome</keyword>
<gene>
    <name evidence="1" type="ORF">THAPSDRAFT_16210</name>
</gene>
<dbReference type="SUPFAM" id="SSF52047">
    <property type="entry name" value="RNI-like"/>
    <property type="match status" value="1"/>
</dbReference>
<dbReference type="GO" id="GO:0005737">
    <property type="term" value="C:cytoplasm"/>
    <property type="evidence" value="ECO:0000318"/>
    <property type="project" value="GO_Central"/>
</dbReference>
<dbReference type="RefSeq" id="XP_002292956.1">
    <property type="nucleotide sequence ID" value="XM_002292920.1"/>
</dbReference>
<dbReference type="Proteomes" id="UP000001449">
    <property type="component" value="Chromosome 12"/>
</dbReference>
<dbReference type="InterPro" id="IPR032675">
    <property type="entry name" value="LRR_dom_sf"/>
</dbReference>
<feature type="non-terminal residue" evidence="1">
    <location>
        <position position="301"/>
    </location>
</feature>